<evidence type="ECO:0000256" key="2">
    <source>
        <dbReference type="SAM" id="Phobius"/>
    </source>
</evidence>
<name>A0A0C3ATK3_SERVB</name>
<gene>
    <name evidence="4" type="ORF">M408DRAFT_332879</name>
    <name evidence="3" type="ORF">M408DRAFT_333543</name>
</gene>
<feature type="region of interest" description="Disordered" evidence="1">
    <location>
        <begin position="266"/>
        <end position="311"/>
    </location>
</feature>
<feature type="region of interest" description="Disordered" evidence="1">
    <location>
        <begin position="193"/>
        <end position="213"/>
    </location>
</feature>
<dbReference type="EMBL" id="KN824386">
    <property type="protein sequence ID" value="KIM21349.1"/>
    <property type="molecule type" value="Genomic_DNA"/>
</dbReference>
<evidence type="ECO:0000256" key="1">
    <source>
        <dbReference type="SAM" id="MobiDB-lite"/>
    </source>
</evidence>
<feature type="compositionally biased region" description="Basic and acidic residues" evidence="1">
    <location>
        <begin position="268"/>
        <end position="283"/>
    </location>
</feature>
<keyword evidence="2" id="KW-1133">Transmembrane helix</keyword>
<reference evidence="5" key="2">
    <citation type="submission" date="2015-01" db="EMBL/GenBank/DDBJ databases">
        <title>Evolutionary Origins and Diversification of the Mycorrhizal Mutualists.</title>
        <authorList>
            <consortium name="DOE Joint Genome Institute"/>
            <consortium name="Mycorrhizal Genomics Consortium"/>
            <person name="Kohler A."/>
            <person name="Kuo A."/>
            <person name="Nagy L.G."/>
            <person name="Floudas D."/>
            <person name="Copeland A."/>
            <person name="Barry K.W."/>
            <person name="Cichocki N."/>
            <person name="Veneault-Fourrey C."/>
            <person name="LaButti K."/>
            <person name="Lindquist E.A."/>
            <person name="Lipzen A."/>
            <person name="Lundell T."/>
            <person name="Morin E."/>
            <person name="Murat C."/>
            <person name="Riley R."/>
            <person name="Ohm R."/>
            <person name="Sun H."/>
            <person name="Tunlid A."/>
            <person name="Henrissat B."/>
            <person name="Grigoriev I.V."/>
            <person name="Hibbett D.S."/>
            <person name="Martin F."/>
        </authorList>
    </citation>
    <scope>NUCLEOTIDE SEQUENCE [LARGE SCALE GENOMIC DNA]</scope>
    <source>
        <strain evidence="5">MAFF 305830</strain>
    </source>
</reference>
<feature type="transmembrane region" description="Helical" evidence="2">
    <location>
        <begin position="219"/>
        <end position="241"/>
    </location>
</feature>
<keyword evidence="2" id="KW-0812">Transmembrane</keyword>
<dbReference type="AlphaFoldDB" id="A0A0C3ATK3"/>
<dbReference type="Proteomes" id="UP000054097">
    <property type="component" value="Unassembled WGS sequence"/>
</dbReference>
<evidence type="ECO:0000313" key="4">
    <source>
        <dbReference type="EMBL" id="KIM22586.1"/>
    </source>
</evidence>
<keyword evidence="2" id="KW-0472">Membrane</keyword>
<evidence type="ECO:0000313" key="3">
    <source>
        <dbReference type="EMBL" id="KIM21349.1"/>
    </source>
</evidence>
<evidence type="ECO:0000313" key="5">
    <source>
        <dbReference type="Proteomes" id="UP000054097"/>
    </source>
</evidence>
<accession>A0A0C3ATK3</accession>
<keyword evidence="5" id="KW-1185">Reference proteome</keyword>
<organism evidence="4 5">
    <name type="scientific">Serendipita vermifera MAFF 305830</name>
    <dbReference type="NCBI Taxonomy" id="933852"/>
    <lineage>
        <taxon>Eukaryota</taxon>
        <taxon>Fungi</taxon>
        <taxon>Dikarya</taxon>
        <taxon>Basidiomycota</taxon>
        <taxon>Agaricomycotina</taxon>
        <taxon>Agaricomycetes</taxon>
        <taxon>Sebacinales</taxon>
        <taxon>Serendipitaceae</taxon>
        <taxon>Serendipita</taxon>
    </lineage>
</organism>
<dbReference type="EMBL" id="KN824353">
    <property type="protein sequence ID" value="KIM22586.1"/>
    <property type="molecule type" value="Genomic_DNA"/>
</dbReference>
<proteinExistence type="predicted"/>
<sequence length="311" mass="33850">MRLVQRRRTSVTLGDEGFLSRLWQCLSPSGSCQIVTHTIWGPCAENCLLIKHPSVLGANPLVRIGIPTLDLGLATAVDVTFNMDIMILWTMESASSTWPPAKDVQIEVMIGNDVQSISIPLTTQQNTFGSFSPFSLHGSLTKEFISPSTSTQVYLSLHDTQPRQGQYSVYIDNISLNEFTALRAALPPRNVASMASEATSSPTSTHNATNDSISPNTTVIAVLSAVFGVAFLGVALSLWLIRRMRLRRERLGQWFSAANAVGFYSEGSSREERLRQEANRGSDRTTTTDAPSSGESSNPGNQIGLARYPPS</sequence>
<dbReference type="HOGENOM" id="CLU_894760_0_0_1"/>
<feature type="compositionally biased region" description="Polar residues" evidence="1">
    <location>
        <begin position="196"/>
        <end position="213"/>
    </location>
</feature>
<protein>
    <submittedName>
        <fullName evidence="4">Uncharacterized protein</fullName>
    </submittedName>
</protein>
<reference evidence="4" key="3">
    <citation type="submission" date="2015-02" db="EMBL/GenBank/DDBJ databases">
        <title>Evolutionary Origins and Diversification of the Mycorrhizal Mutualists.</title>
        <authorList>
            <consortium name="DOE Joint Genome Institute"/>
            <consortium name="Mycorrhizal Genomics Consortium"/>
            <person name="Kohler A."/>
            <person name="Kuo A."/>
            <person name="Nagy L.G."/>
            <person name="Floudas D."/>
            <person name="Copeland A."/>
            <person name="Barry K.W."/>
            <person name="Cichocki N."/>
            <person name="Veneault-Fourrey C."/>
            <person name="LaButti K."/>
            <person name="Lindquist E.A."/>
            <person name="Lipzen A."/>
            <person name="Lundell T."/>
            <person name="Morin E."/>
            <person name="Murat C."/>
            <person name="Riley R."/>
            <person name="Ohm R."/>
            <person name="Sun H."/>
            <person name="Tunlid A."/>
            <person name="Henrissat B."/>
            <person name="Grigoriev I.V."/>
            <person name="Hibbett D.S."/>
            <person name="Martin F."/>
        </authorList>
    </citation>
    <scope>NUCLEOTIDE SEQUENCE</scope>
    <source>
        <strain evidence="4 5">MAFF 305830</strain>
    </source>
</reference>
<reference evidence="4 5" key="1">
    <citation type="submission" date="2014-04" db="EMBL/GenBank/DDBJ databases">
        <authorList>
            <consortium name="DOE Joint Genome Institute"/>
            <person name="Kuo A."/>
            <person name="Zuccaro A."/>
            <person name="Kohler A."/>
            <person name="Nagy L.G."/>
            <person name="Floudas D."/>
            <person name="Copeland A."/>
            <person name="Barry K.W."/>
            <person name="Cichocki N."/>
            <person name="Veneault-Fourrey C."/>
            <person name="LaButti K."/>
            <person name="Lindquist E.A."/>
            <person name="Lipzen A."/>
            <person name="Lundell T."/>
            <person name="Morin E."/>
            <person name="Murat C."/>
            <person name="Sun H."/>
            <person name="Tunlid A."/>
            <person name="Henrissat B."/>
            <person name="Grigoriev I.V."/>
            <person name="Hibbett D.S."/>
            <person name="Martin F."/>
            <person name="Nordberg H.P."/>
            <person name="Cantor M.N."/>
            <person name="Hua S.X."/>
        </authorList>
    </citation>
    <scope>NUCLEOTIDE SEQUENCE [LARGE SCALE GENOMIC DNA]</scope>
    <source>
        <strain evidence="4 5">MAFF 305830</strain>
    </source>
</reference>
<feature type="compositionally biased region" description="Polar residues" evidence="1">
    <location>
        <begin position="284"/>
        <end position="301"/>
    </location>
</feature>